<accession>A0A0K1QFS1</accession>
<evidence type="ECO:0000313" key="1">
    <source>
        <dbReference type="EMBL" id="AKV04507.1"/>
    </source>
</evidence>
<keyword evidence="2" id="KW-1185">Reference proteome</keyword>
<reference evidence="1 2" key="1">
    <citation type="submission" date="2015-08" db="EMBL/GenBank/DDBJ databases">
        <authorList>
            <person name="Babu N.S."/>
            <person name="Beckwith C.J."/>
            <person name="Beseler K.G."/>
            <person name="Brison A."/>
            <person name="Carone J.V."/>
            <person name="Caskin T.P."/>
            <person name="Diamond M."/>
            <person name="Durham M.E."/>
            <person name="Foxe J.M."/>
            <person name="Go M."/>
            <person name="Henderson B.A."/>
            <person name="Jones I.B."/>
            <person name="McGettigan J.A."/>
            <person name="Micheletti S.J."/>
            <person name="Nasrallah M.E."/>
            <person name="Ortiz D."/>
            <person name="Piller C.R."/>
            <person name="Privatt S.R."/>
            <person name="Schneider S.L."/>
            <person name="Sharp S."/>
            <person name="Smith T.C."/>
            <person name="Stanton J.D."/>
            <person name="Ullery H.E."/>
            <person name="Wilson R.J."/>
            <person name="Serrano M.G."/>
            <person name="Buck G."/>
            <person name="Lee V."/>
            <person name="Wang Y."/>
            <person name="Carvalho R."/>
            <person name="Voegtly L."/>
            <person name="Shi R."/>
            <person name="Duckworth R."/>
            <person name="Johnson A."/>
            <person name="Loviza R."/>
            <person name="Walstead R."/>
            <person name="Shah Z."/>
            <person name="Kiflezghi M."/>
            <person name="Wade K."/>
            <person name="Ball S.L."/>
            <person name="Bradley K.W."/>
            <person name="Asai D.J."/>
            <person name="Bowman C.A."/>
            <person name="Russell D.A."/>
            <person name="Pope W.H."/>
            <person name="Jacobs-Sera D."/>
            <person name="Hendrix R.W."/>
            <person name="Hatfull G.F."/>
        </authorList>
    </citation>
    <scope>NUCLEOTIDE SEQUENCE [LARGE SCALE GENOMIC DNA]</scope>
    <source>
        <strain evidence="1 2">DSM 27648</strain>
    </source>
</reference>
<proteinExistence type="predicted"/>
<dbReference type="AlphaFoldDB" id="A0A0K1QFS1"/>
<dbReference type="InterPro" id="IPR019198">
    <property type="entry name" value="Beta_propeller_containing"/>
</dbReference>
<dbReference type="EMBL" id="CP012333">
    <property type="protein sequence ID" value="AKV04507.1"/>
    <property type="molecule type" value="Genomic_DNA"/>
</dbReference>
<dbReference type="Proteomes" id="UP000064967">
    <property type="component" value="Chromosome"/>
</dbReference>
<name>A0A0K1QFS1_9BACT</name>
<dbReference type="Pfam" id="PF09826">
    <property type="entry name" value="Beta_propel"/>
    <property type="match status" value="1"/>
</dbReference>
<organism evidence="1 2">
    <name type="scientific">Labilithrix luteola</name>
    <dbReference type="NCBI Taxonomy" id="1391654"/>
    <lineage>
        <taxon>Bacteria</taxon>
        <taxon>Pseudomonadati</taxon>
        <taxon>Myxococcota</taxon>
        <taxon>Polyangia</taxon>
        <taxon>Polyangiales</taxon>
        <taxon>Labilitrichaceae</taxon>
        <taxon>Labilithrix</taxon>
    </lineage>
</organism>
<dbReference type="KEGG" id="llu:AKJ09_11170"/>
<sequence length="529" mass="55810">MATRASPLLPIQSGFGGCEPTHERDHASAARHALALVVFAILMTFFLSPSRTPAPPSTGQLAPSNPSPMALSEAGRATFGDDDPTAPAACGTFRAVESSDAVRIAGRKLFHVDETTGLSIVDLTDIERPRLLGGSAFVGMPLALYVQHGIAWVAFVDWDSAPSGSRTVLRAVDARAEPPRSLGEVVLPGVARDVQSSGDVLFVLRTDDPREGRVLSFALREGTLTKIDEARVLGAPERIVVSPYGLAVMGTRASSTEVSWLELPLEGLPGTMTPTASLEVPGALPRAERRSQYWASVDEDGLVRLVTCASDECGSATLRSLDFGGSVSRARVRGALGLGAVSLARFADGKLYLAHSEGNATSLRVVDTTRPEAPRVVGRTRLDGAAKTVVPLSERLVVLGTLADEAKRRLVVQSVDLAAQESPKVVTKAVFGDDATWSPAESSDAALSTDSHAEVVALPYVTWHPRDGVLEHATALASLRASRPAAVTMPFETTTNWGSRAVVDQGRLLAVGPDGVRAIGRGVEEELSR</sequence>
<dbReference type="RefSeq" id="WP_146655110.1">
    <property type="nucleotide sequence ID" value="NZ_CP012333.1"/>
</dbReference>
<evidence type="ECO:0000313" key="2">
    <source>
        <dbReference type="Proteomes" id="UP000064967"/>
    </source>
</evidence>
<protein>
    <submittedName>
        <fullName evidence="1">Uncharacterized protein</fullName>
    </submittedName>
</protein>
<gene>
    <name evidence="1" type="ORF">AKJ09_11170</name>
</gene>
<dbReference type="PROSITE" id="PS51257">
    <property type="entry name" value="PROKAR_LIPOPROTEIN"/>
    <property type="match status" value="1"/>
</dbReference>